<dbReference type="Pfam" id="PF13384">
    <property type="entry name" value="HTH_23"/>
    <property type="match status" value="1"/>
</dbReference>
<accession>A0A7C9NTK4</accession>
<evidence type="ECO:0000256" key="1">
    <source>
        <dbReference type="SAM" id="MobiDB-lite"/>
    </source>
</evidence>
<gene>
    <name evidence="2" type="ORF">D1639_10720</name>
</gene>
<name>A0A7C9NTK4_9BACT</name>
<dbReference type="EMBL" id="QWKH01000133">
    <property type="protein sequence ID" value="NBI35489.1"/>
    <property type="molecule type" value="Genomic_DNA"/>
</dbReference>
<proteinExistence type="predicted"/>
<dbReference type="AlphaFoldDB" id="A0A7C9NTK4"/>
<sequence>MRRLPRALFSSPRCKKNSIAIIPPVGDSDLYSSGCKKNSIAIIPPVGDSEVSRMNLCEDVFVGMGAEEVSPADFYRGVFGKSRGYVRYGDDLEVPVTLSSEAGGTWRSVKLSRLSEISEGRNDAYVSPCTYFPKKSSDGSWHSSNGKRCMDEICAFVVDLDHVDPDVPSLLFEDIPDAPGWFEGVPAPTYAVCSGKGLHLYFVLEQPVPALKRWMLELEQVNRKLYELFAVPALPAGFEDLETGEVFLLDARIGDVDYHGVSQPYRVVGSFPKSGSDPVSAWRVGNTVSIEDLARFAGLDETVWDADEFDMSESLLSKASGSNPNWAREKKTSRKGWTPGFYRWLAQREKDHARLYGEYGHRYKQVQALSIAAIKDGIPRAQLEEDVRDLYKRWNACSAKYGHPRIEWAECRKAMNSFDPVRSGYRKFPKWWLEGLCGWEFGTQKRNGRSQAEHLAKVARPIRFYRKQAGDESVVGGGRPKGSGTKKDAVRSFAAAHPDANHSEIARALGVSRPTVIKWLKAEREGDDGR</sequence>
<protein>
    <submittedName>
        <fullName evidence="2">Helix-turn-helix domain-containing protein</fullName>
    </submittedName>
</protein>
<reference evidence="2" key="1">
    <citation type="submission" date="2018-08" db="EMBL/GenBank/DDBJ databases">
        <title>Murine metabolic-syndrome-specific gut microbial biobank.</title>
        <authorList>
            <person name="Liu C."/>
        </authorList>
    </citation>
    <scope>NUCLEOTIDE SEQUENCE [LARGE SCALE GENOMIC DNA]</scope>
    <source>
        <strain evidence="2">Z82</strain>
    </source>
</reference>
<organism evidence="2">
    <name type="scientific">Muribaculaceae bacterium Z82</name>
    <dbReference type="NCBI Taxonomy" id="2304548"/>
    <lineage>
        <taxon>Bacteria</taxon>
        <taxon>Pseudomonadati</taxon>
        <taxon>Bacteroidota</taxon>
        <taxon>Bacteroidia</taxon>
        <taxon>Bacteroidales</taxon>
        <taxon>Muribaculaceae</taxon>
    </lineage>
</organism>
<feature type="region of interest" description="Disordered" evidence="1">
    <location>
        <begin position="471"/>
        <end position="497"/>
    </location>
</feature>
<comment type="caution">
    <text evidence="2">The sequence shown here is derived from an EMBL/GenBank/DDBJ whole genome shotgun (WGS) entry which is preliminary data.</text>
</comment>
<evidence type="ECO:0000313" key="2">
    <source>
        <dbReference type="EMBL" id="NBI35489.1"/>
    </source>
</evidence>